<dbReference type="InterPro" id="IPR005312">
    <property type="entry name" value="DUF1759"/>
</dbReference>
<proteinExistence type="predicted"/>
<dbReference type="Pfam" id="PF05380">
    <property type="entry name" value="Peptidase_A17"/>
    <property type="match status" value="1"/>
</dbReference>
<dbReference type="AlphaFoldDB" id="A0A5N4B4I2"/>
<evidence type="ECO:0000256" key="1">
    <source>
        <dbReference type="SAM" id="MobiDB-lite"/>
    </source>
</evidence>
<reference evidence="3 4" key="1">
    <citation type="journal article" date="2018" name="Elife">
        <title>Firefly genomes illuminate parallel origins of bioluminescence in beetles.</title>
        <authorList>
            <person name="Fallon T.R."/>
            <person name="Lower S.E."/>
            <person name="Chang C.H."/>
            <person name="Bessho-Uehara M."/>
            <person name="Martin G.J."/>
            <person name="Bewick A.J."/>
            <person name="Behringer M."/>
            <person name="Debat H.J."/>
            <person name="Wong I."/>
            <person name="Day J.C."/>
            <person name="Suvorov A."/>
            <person name="Silva C.J."/>
            <person name="Stanger-Hall K.F."/>
            <person name="Hall D.W."/>
            <person name="Schmitz R.J."/>
            <person name="Nelson D.R."/>
            <person name="Lewis S.M."/>
            <person name="Shigenobu S."/>
            <person name="Bybee S.M."/>
            <person name="Larracuente A.M."/>
            <person name="Oba Y."/>
            <person name="Weng J.K."/>
        </authorList>
    </citation>
    <scope>NUCLEOTIDE SEQUENCE [LARGE SCALE GENOMIC DNA]</scope>
    <source>
        <strain evidence="3">1611_PpyrPB1</strain>
        <tissue evidence="3">Whole body</tissue>
    </source>
</reference>
<dbReference type="InterPro" id="IPR008042">
    <property type="entry name" value="Retrotrans_Pao"/>
</dbReference>
<dbReference type="PANTHER" id="PTHR47331">
    <property type="entry name" value="PHD-TYPE DOMAIN-CONTAINING PROTEIN"/>
    <property type="match status" value="1"/>
</dbReference>
<dbReference type="GO" id="GO:0071897">
    <property type="term" value="P:DNA biosynthetic process"/>
    <property type="evidence" value="ECO:0007669"/>
    <property type="project" value="UniProtKB-ARBA"/>
</dbReference>
<dbReference type="InterPro" id="IPR021109">
    <property type="entry name" value="Peptidase_aspartic_dom_sf"/>
</dbReference>
<sequence>MTDLVKLKTQRGNIKSLITRAANYVNKIDPGDVDSKVVAELNIRLSKIESTLDKFESIQEEIETFSEPPGVIDEIERDQFETNYYSLMRDIKHLISSYESLHQQNSSDSNSTTSSIGLNQALQQIKLPIINLPKFTGKYEEWVEFRDCFKALINDNAGISSIQKFYYLRSCLQKDALHIIESMQITAENYEIAWKMLSERYEQKELIIYSHLRSIFEYPSLTKESHVDLRNMFDTFTKNLRCLKTLGQPVDTWDTLIIYMLTSKLDQSTRREWELFEKEGEIPSIKDVNKFLKQRCEVLEKICVNQTEKPSFEKKLKVKAHSYVSNIPTSESSSSNPSISAICYLCKKGHTIFQCNSFVKSTPKERINLVKANRLCYNCLRPNHGVQTCTASGCRKCNRRHNTLLHLDNTNISSNFSGRTQNESGANGSDPSGNNNISTRTIDNNLLSNQVSVLHTSDNIVFQSQVLLSTALVNVQDSFGNFHQCRALLDSGSMSNFITEGLSNKLGLPFNKTNFAISGVGQSNTTVQSYVNVKFFSLNRTYSNTISCLVLRKITNDLPIITFNKNDLKIPQNLNLADPNFHKTGPIDLLLGSVIFWQLMCVGQVQLCAVTIQKTRLGWVLGGKLGNAEDSMQSISCCAVQSPNNESLDKTLTKFWTVEEINTKPKFSEAEQFCEAHFVKNLKRSSDNRFIVKIPLKNNFSDLGNSRELALSRFYSLERRLMKNERLRLDYLKFMDEYKALGHMTEITNDDDNKISYWLPHHAVIRESSLTTKLRVVFDASMKTDSGLSLNDVQFVGPTIQNELFSIVLRFRKYKYVMTADVSKMYRMILIDESQRSLQQIFWRSDPEEELKCYQLNTVTYGTASAPYLAVRCLHQIALENQSKFPVASSVIKRDFYMDDLLTGSDSECEMLQLQNDITKILSSGGFDLRKWRSNNEQLSRQFYSNENLDASILQIGDNNMNKVLGLIWNAEQDLIQYSIFDYSANHVISKRTVLSIISQIYDPLGLLGPVIITAKILIQKLWQANLSWDEAIPQNVYTIWVKFRSKLHKLRSIRIPRCVLIPNYNYVELHVFSDASERAFGACAYLRSKDSSNQILSRLLTAKSRVAPLKQITLPRLELCGALLAAQLTERVKTDMDLKIDNVYYWTDSEVTLCWIQGSPNRWKTFVANRVSEIQGLTNVNQWRHVASKDNPADLISRGINIEELESCTLWWSGPIWLREEIHFQTMKRNVTIDNIPEQRVIIHLATYDNFIAFERFSSITRLQRSFSYEFNV</sequence>
<dbReference type="InParanoid" id="A0A5N4B4I2"/>
<keyword evidence="4" id="KW-1185">Reference proteome</keyword>
<dbReference type="Proteomes" id="UP000327044">
    <property type="component" value="Unassembled WGS sequence"/>
</dbReference>
<name>A0A5N4B4I2_PHOPY</name>
<dbReference type="SUPFAM" id="SSF56672">
    <property type="entry name" value="DNA/RNA polymerases"/>
    <property type="match status" value="1"/>
</dbReference>
<accession>A0A5N4B4I2</accession>
<evidence type="ECO:0000313" key="4">
    <source>
        <dbReference type="Proteomes" id="UP000327044"/>
    </source>
</evidence>
<organism evidence="3 4">
    <name type="scientific">Photinus pyralis</name>
    <name type="common">Common eastern firefly</name>
    <name type="synonym">Lampyris pyralis</name>
    <dbReference type="NCBI Taxonomy" id="7054"/>
    <lineage>
        <taxon>Eukaryota</taxon>
        <taxon>Metazoa</taxon>
        <taxon>Ecdysozoa</taxon>
        <taxon>Arthropoda</taxon>
        <taxon>Hexapoda</taxon>
        <taxon>Insecta</taxon>
        <taxon>Pterygota</taxon>
        <taxon>Neoptera</taxon>
        <taxon>Endopterygota</taxon>
        <taxon>Coleoptera</taxon>
        <taxon>Polyphaga</taxon>
        <taxon>Elateriformia</taxon>
        <taxon>Elateroidea</taxon>
        <taxon>Lampyridae</taxon>
        <taxon>Lampyrinae</taxon>
        <taxon>Photinus</taxon>
    </lineage>
</organism>
<gene>
    <name evidence="3" type="ORF">PPYR_01472</name>
</gene>
<dbReference type="Pfam" id="PF00078">
    <property type="entry name" value="RVT_1"/>
    <property type="match status" value="1"/>
</dbReference>
<dbReference type="EMBL" id="VVIM01000001">
    <property type="protein sequence ID" value="KAB0804502.1"/>
    <property type="molecule type" value="Genomic_DNA"/>
</dbReference>
<dbReference type="CDD" id="cd01644">
    <property type="entry name" value="RT_pepA17"/>
    <property type="match status" value="1"/>
</dbReference>
<dbReference type="InterPro" id="IPR043128">
    <property type="entry name" value="Rev_trsase/Diguanyl_cyclase"/>
</dbReference>
<dbReference type="Gene3D" id="3.10.10.10">
    <property type="entry name" value="HIV Type 1 Reverse Transcriptase, subunit A, domain 1"/>
    <property type="match status" value="1"/>
</dbReference>
<dbReference type="CDD" id="cd00303">
    <property type="entry name" value="retropepsin_like"/>
    <property type="match status" value="1"/>
</dbReference>
<feature type="region of interest" description="Disordered" evidence="1">
    <location>
        <begin position="412"/>
        <end position="437"/>
    </location>
</feature>
<feature type="domain" description="Reverse transcriptase" evidence="2">
    <location>
        <begin position="806"/>
        <end position="930"/>
    </location>
</feature>
<evidence type="ECO:0000313" key="3">
    <source>
        <dbReference type="EMBL" id="KAB0804502.1"/>
    </source>
</evidence>
<comment type="caution">
    <text evidence="3">The sequence shown here is derived from an EMBL/GenBank/DDBJ whole genome shotgun (WGS) entry which is preliminary data.</text>
</comment>
<dbReference type="InterPro" id="IPR043502">
    <property type="entry name" value="DNA/RNA_pol_sf"/>
</dbReference>
<protein>
    <recommendedName>
        <fullName evidence="2">Reverse transcriptase domain-containing protein</fullName>
    </recommendedName>
</protein>
<dbReference type="Gene3D" id="2.40.70.10">
    <property type="entry name" value="Acid Proteases"/>
    <property type="match status" value="1"/>
</dbReference>
<dbReference type="Pfam" id="PF03564">
    <property type="entry name" value="DUF1759"/>
    <property type="match status" value="1"/>
</dbReference>
<evidence type="ECO:0000259" key="2">
    <source>
        <dbReference type="Pfam" id="PF00078"/>
    </source>
</evidence>
<dbReference type="Gene3D" id="3.30.70.270">
    <property type="match status" value="1"/>
</dbReference>
<dbReference type="InterPro" id="IPR000477">
    <property type="entry name" value="RT_dom"/>
</dbReference>
<dbReference type="PANTHER" id="PTHR47331:SF1">
    <property type="entry name" value="GAG-LIKE PROTEIN"/>
    <property type="match status" value="1"/>
</dbReference>